<sequence>MEQKNDVTEIPVDVLAQKVLDGEQLFILDVRTTDAFDDWKIEGENVEIINKPYFELIDSIDSIMHQLPKNNPIYVICNKGGSSQMVGQNIKEAGYENVLSIKGGMNAWSELLVPIKIGDISGGEITQFVRIGKGCLSYLIESNGECAIVDTNRMIDQYEDFIKKNKLQLKHLIDTHLHADHISGGRILAEKTGATYHLPPKDAEEVTFSYSSLEEGEEIKIGDVIIQVLYSPGHTIGSTSLIVDEKYLLTGDILFVDSIGRPDLAGKAEDWVNDLRQTLYKTYRNLADNLYVLPAHYMGINEMSKNGSIVEKLSVLFERNHGLNIESEEEFRKTVSENLPPQPNSYQQIRDTNMGRLNPDFDKQREMEIGPNRCAVR</sequence>
<feature type="region of interest" description="Disordered" evidence="1">
    <location>
        <begin position="333"/>
        <end position="352"/>
    </location>
</feature>
<dbReference type="PANTHER" id="PTHR43084:SF7">
    <property type="entry name" value="BETA-LACTAMASE DOMAIN PROTEIN"/>
    <property type="match status" value="1"/>
</dbReference>
<dbReference type="Proteomes" id="UP000790580">
    <property type="component" value="Unassembled WGS sequence"/>
</dbReference>
<feature type="domain" description="Rhodanese" evidence="2">
    <location>
        <begin position="21"/>
        <end position="114"/>
    </location>
</feature>
<dbReference type="InterPro" id="IPR001279">
    <property type="entry name" value="Metallo-B-lactamas"/>
</dbReference>
<dbReference type="CDD" id="cd07724">
    <property type="entry name" value="POD-like_MBL-fold"/>
    <property type="match status" value="1"/>
</dbReference>
<accession>A0ABS6JVJ4</accession>
<dbReference type="SMART" id="SM00450">
    <property type="entry name" value="RHOD"/>
    <property type="match status" value="1"/>
</dbReference>
<dbReference type="PROSITE" id="PS50206">
    <property type="entry name" value="RHODANESE_3"/>
    <property type="match status" value="1"/>
</dbReference>
<evidence type="ECO:0000313" key="4">
    <source>
        <dbReference type="Proteomes" id="UP000790580"/>
    </source>
</evidence>
<keyword evidence="4" id="KW-1185">Reference proteome</keyword>
<dbReference type="Pfam" id="PF00753">
    <property type="entry name" value="Lactamase_B"/>
    <property type="match status" value="1"/>
</dbReference>
<dbReference type="Pfam" id="PF00581">
    <property type="entry name" value="Rhodanese"/>
    <property type="match status" value="1"/>
</dbReference>
<dbReference type="SMART" id="SM00849">
    <property type="entry name" value="Lactamase_B"/>
    <property type="match status" value="1"/>
</dbReference>
<dbReference type="Gene3D" id="3.60.15.10">
    <property type="entry name" value="Ribonuclease Z/Hydroxyacylglutathione hydrolase-like"/>
    <property type="match status" value="1"/>
</dbReference>
<proteinExistence type="predicted"/>
<dbReference type="SUPFAM" id="SSF56281">
    <property type="entry name" value="Metallo-hydrolase/oxidoreductase"/>
    <property type="match status" value="1"/>
</dbReference>
<reference evidence="3 4" key="1">
    <citation type="submission" date="2021-06" db="EMBL/GenBank/DDBJ databases">
        <title>Bacillus sp. RD4P76, an endophyte from a halophyte.</title>
        <authorList>
            <person name="Sun J.-Q."/>
        </authorList>
    </citation>
    <scope>NUCLEOTIDE SEQUENCE [LARGE SCALE GENOMIC DNA]</scope>
    <source>
        <strain evidence="3 4">JCM 17098</strain>
    </source>
</reference>
<dbReference type="InterPro" id="IPR001763">
    <property type="entry name" value="Rhodanese-like_dom"/>
</dbReference>
<evidence type="ECO:0000256" key="1">
    <source>
        <dbReference type="SAM" id="MobiDB-lite"/>
    </source>
</evidence>
<name>A0ABS6JVJ4_9BACI</name>
<evidence type="ECO:0000259" key="2">
    <source>
        <dbReference type="PROSITE" id="PS50206"/>
    </source>
</evidence>
<dbReference type="InterPro" id="IPR036866">
    <property type="entry name" value="RibonucZ/Hydroxyglut_hydro"/>
</dbReference>
<dbReference type="InterPro" id="IPR044528">
    <property type="entry name" value="POD-like_MBL-fold"/>
</dbReference>
<dbReference type="EMBL" id="JAHQCR010000054">
    <property type="protein sequence ID" value="MBU9722600.1"/>
    <property type="molecule type" value="Genomic_DNA"/>
</dbReference>
<dbReference type="InterPro" id="IPR036873">
    <property type="entry name" value="Rhodanese-like_dom_sf"/>
</dbReference>
<comment type="caution">
    <text evidence="3">The sequence shown here is derived from an EMBL/GenBank/DDBJ whole genome shotgun (WGS) entry which is preliminary data.</text>
</comment>
<dbReference type="SUPFAM" id="SSF52821">
    <property type="entry name" value="Rhodanese/Cell cycle control phosphatase"/>
    <property type="match status" value="1"/>
</dbReference>
<protein>
    <submittedName>
        <fullName evidence="3">MBL fold metallo-hydrolase</fullName>
    </submittedName>
</protein>
<dbReference type="PANTHER" id="PTHR43084">
    <property type="entry name" value="PERSULFIDE DIOXYGENASE ETHE1"/>
    <property type="match status" value="1"/>
</dbReference>
<dbReference type="InterPro" id="IPR051682">
    <property type="entry name" value="Mito_Persulfide_Diox"/>
</dbReference>
<evidence type="ECO:0000313" key="3">
    <source>
        <dbReference type="EMBL" id="MBU9722600.1"/>
    </source>
</evidence>
<dbReference type="Gene3D" id="3.40.250.10">
    <property type="entry name" value="Rhodanese-like domain"/>
    <property type="match status" value="1"/>
</dbReference>
<dbReference type="RefSeq" id="WP_088074158.1">
    <property type="nucleotide sequence ID" value="NZ_JAHQCR010000054.1"/>
</dbReference>
<gene>
    <name evidence="3" type="ORF">KS407_14280</name>
</gene>
<organism evidence="3 4">
    <name type="scientific">Evansella alkalicola</name>
    <dbReference type="NCBI Taxonomy" id="745819"/>
    <lineage>
        <taxon>Bacteria</taxon>
        <taxon>Bacillati</taxon>
        <taxon>Bacillota</taxon>
        <taxon>Bacilli</taxon>
        <taxon>Bacillales</taxon>
        <taxon>Bacillaceae</taxon>
        <taxon>Evansella</taxon>
    </lineage>
</organism>
<feature type="compositionally biased region" description="Polar residues" evidence="1">
    <location>
        <begin position="336"/>
        <end position="351"/>
    </location>
</feature>